<evidence type="ECO:0008006" key="3">
    <source>
        <dbReference type="Google" id="ProtNLM"/>
    </source>
</evidence>
<evidence type="ECO:0000313" key="2">
    <source>
        <dbReference type="EMBL" id="CAD9707735.1"/>
    </source>
</evidence>
<dbReference type="PANTHER" id="PTHR20921:SF0">
    <property type="entry name" value="TRANSMEMBRANE PROTEIN 222"/>
    <property type="match status" value="1"/>
</dbReference>
<name>A0A7S2SRK7_9STRA</name>
<feature type="transmembrane region" description="Helical" evidence="1">
    <location>
        <begin position="158"/>
        <end position="178"/>
    </location>
</feature>
<protein>
    <recommendedName>
        <fullName evidence="3">Transmembrane protein 222</fullName>
    </recommendedName>
</protein>
<keyword evidence="1" id="KW-0472">Membrane</keyword>
<dbReference type="EMBL" id="HBHJ01028295">
    <property type="protein sequence ID" value="CAD9707735.1"/>
    <property type="molecule type" value="Transcribed_RNA"/>
</dbReference>
<reference evidence="2" key="1">
    <citation type="submission" date="2021-01" db="EMBL/GenBank/DDBJ databases">
        <authorList>
            <person name="Corre E."/>
            <person name="Pelletier E."/>
            <person name="Niang G."/>
            <person name="Scheremetjew M."/>
            <person name="Finn R."/>
            <person name="Kale V."/>
            <person name="Holt S."/>
            <person name="Cochrane G."/>
            <person name="Meng A."/>
            <person name="Brown T."/>
            <person name="Cohen L."/>
        </authorList>
    </citation>
    <scope>NUCLEOTIDE SEQUENCE</scope>
    <source>
        <strain evidence="2">CCMP1243</strain>
    </source>
</reference>
<accession>A0A7S2SRK7</accession>
<keyword evidence="1" id="KW-1133">Transmembrane helix</keyword>
<evidence type="ECO:0000256" key="1">
    <source>
        <dbReference type="SAM" id="Phobius"/>
    </source>
</evidence>
<dbReference type="InterPro" id="IPR008496">
    <property type="entry name" value="TMEM222/RTE1"/>
</dbReference>
<dbReference type="Pfam" id="PF05608">
    <property type="entry name" value="RTE1"/>
    <property type="match status" value="1"/>
</dbReference>
<proteinExistence type="predicted"/>
<feature type="transmembrane region" description="Helical" evidence="1">
    <location>
        <begin position="185"/>
        <end position="205"/>
    </location>
</feature>
<dbReference type="AlphaFoldDB" id="A0A7S2SRK7"/>
<dbReference type="PANTHER" id="PTHR20921">
    <property type="entry name" value="TRANSMEMBRANE PROTEIN 222"/>
    <property type="match status" value="1"/>
</dbReference>
<sequence>MWGMGGFWRDEHRQLVASLPAGSEAKIDRKRHRYPYAIVWTPIHPISWVLPFVGHMGVCDSRGICLDFTGAIGVDDLAFGKPTRFLVLNPKRVSRDRVLAKTRGLDLEAHALETENTDEPAELWDRAVLHSCEDFQHRMHCMICGSDCHSHVAVALNAMGYLGFTWWNKVILAAWIFFCGRYTSIGSFIQTWLGTAVVLVIALFVNS</sequence>
<keyword evidence="1" id="KW-0812">Transmembrane</keyword>
<gene>
    <name evidence="2" type="ORF">RMAR1173_LOCUS18726</name>
</gene>
<organism evidence="2">
    <name type="scientific">Rhizochromulina marina</name>
    <dbReference type="NCBI Taxonomy" id="1034831"/>
    <lineage>
        <taxon>Eukaryota</taxon>
        <taxon>Sar</taxon>
        <taxon>Stramenopiles</taxon>
        <taxon>Ochrophyta</taxon>
        <taxon>Dictyochophyceae</taxon>
        <taxon>Rhizochromulinales</taxon>
        <taxon>Rhizochromulina</taxon>
    </lineage>
</organism>